<feature type="transmembrane region" description="Helical" evidence="1">
    <location>
        <begin position="84"/>
        <end position="105"/>
    </location>
</feature>
<keyword evidence="1" id="KW-0812">Transmembrane</keyword>
<organism evidence="2">
    <name type="scientific">Candidatus Nanosynbacter sp. TM7-074</name>
    <dbReference type="NCBI Taxonomy" id="3158573"/>
    <lineage>
        <taxon>Bacteria</taxon>
        <taxon>Candidatus Saccharimonadota</taxon>
        <taxon>Candidatus Saccharimonadia</taxon>
        <taxon>Candidatus Nanosynbacterales</taxon>
        <taxon>Candidatus Nanosynbacteraceae</taxon>
        <taxon>Candidatus Nanosynbacter</taxon>
    </lineage>
</organism>
<sequence>MSRKVNKIVKLITGLLIMVLLLCQLFTFEKFSAVLTSAGISSSLSLPIAILLVIAELVSLPFLINMNMSKRISLMSRTAGFLSLGIMTVISFLAFVNGYAAVIFGATLKDVSGLVGVLMLAIMWLLLIIANIPTKKTAK</sequence>
<accession>A0AB39JAU6</accession>
<evidence type="ECO:0000313" key="2">
    <source>
        <dbReference type="EMBL" id="XDN89567.1"/>
    </source>
</evidence>
<keyword evidence="1" id="KW-0472">Membrane</keyword>
<protein>
    <submittedName>
        <fullName evidence="2">Uncharacterized protein</fullName>
    </submittedName>
</protein>
<feature type="transmembrane region" description="Helical" evidence="1">
    <location>
        <begin position="111"/>
        <end position="132"/>
    </location>
</feature>
<name>A0AB39JAU6_9BACT</name>
<keyword evidence="1" id="KW-1133">Transmembrane helix</keyword>
<dbReference type="AlphaFoldDB" id="A0AB39JAU6"/>
<dbReference type="RefSeq" id="WP_369000146.1">
    <property type="nucleotide sequence ID" value="NZ_CP158487.1"/>
</dbReference>
<dbReference type="EMBL" id="CP158487">
    <property type="protein sequence ID" value="XDN89567.1"/>
    <property type="molecule type" value="Genomic_DNA"/>
</dbReference>
<gene>
    <name evidence="2" type="ORF">TM074_02555</name>
</gene>
<feature type="transmembrane region" description="Helical" evidence="1">
    <location>
        <begin position="43"/>
        <end position="64"/>
    </location>
</feature>
<reference evidence="2" key="1">
    <citation type="submission" date="2024-06" db="EMBL/GenBank/DDBJ databases">
        <authorList>
            <person name="Atkinson C."/>
            <person name="McLean J."/>
            <person name="Gallagher L."/>
            <person name="Bor B."/>
            <person name="Mougous J."/>
        </authorList>
    </citation>
    <scope>NUCLEOTIDE SEQUENCE</scope>
    <source>
        <strain evidence="2">TM7-074</strain>
    </source>
</reference>
<proteinExistence type="predicted"/>
<evidence type="ECO:0000256" key="1">
    <source>
        <dbReference type="SAM" id="Phobius"/>
    </source>
</evidence>